<dbReference type="Proteomes" id="UP000002640">
    <property type="component" value="Unassembled WGS sequence"/>
</dbReference>
<organism evidence="2 3">
    <name type="scientific">Phytophthora sojae (strain P6497)</name>
    <name type="common">Soybean stem and root rot agent</name>
    <name type="synonym">Phytophthora megasperma f. sp. glycines</name>
    <dbReference type="NCBI Taxonomy" id="1094619"/>
    <lineage>
        <taxon>Eukaryota</taxon>
        <taxon>Sar</taxon>
        <taxon>Stramenopiles</taxon>
        <taxon>Oomycota</taxon>
        <taxon>Peronosporomycetes</taxon>
        <taxon>Peronosporales</taxon>
        <taxon>Peronosporaceae</taxon>
        <taxon>Phytophthora</taxon>
    </lineage>
</organism>
<protein>
    <submittedName>
        <fullName evidence="2">Uncharacterized protein</fullName>
    </submittedName>
</protein>
<evidence type="ECO:0000256" key="1">
    <source>
        <dbReference type="SAM" id="SignalP"/>
    </source>
</evidence>
<reference evidence="2 3" key="1">
    <citation type="journal article" date="2006" name="Science">
        <title>Phytophthora genome sequences uncover evolutionary origins and mechanisms of pathogenesis.</title>
        <authorList>
            <person name="Tyler B.M."/>
            <person name="Tripathy S."/>
            <person name="Zhang X."/>
            <person name="Dehal P."/>
            <person name="Jiang R.H."/>
            <person name="Aerts A."/>
            <person name="Arredondo F.D."/>
            <person name="Baxter L."/>
            <person name="Bensasson D."/>
            <person name="Beynon J.L."/>
            <person name="Chapman J."/>
            <person name="Damasceno C.M."/>
            <person name="Dorrance A.E."/>
            <person name="Dou D."/>
            <person name="Dickerman A.W."/>
            <person name="Dubchak I.L."/>
            <person name="Garbelotto M."/>
            <person name="Gijzen M."/>
            <person name="Gordon S.G."/>
            <person name="Govers F."/>
            <person name="Grunwald N.J."/>
            <person name="Huang W."/>
            <person name="Ivors K.L."/>
            <person name="Jones R.W."/>
            <person name="Kamoun S."/>
            <person name="Krampis K."/>
            <person name="Lamour K.H."/>
            <person name="Lee M.K."/>
            <person name="McDonald W.H."/>
            <person name="Medina M."/>
            <person name="Meijer H.J."/>
            <person name="Nordberg E.K."/>
            <person name="Maclean D.J."/>
            <person name="Ospina-Giraldo M.D."/>
            <person name="Morris P.F."/>
            <person name="Phuntumart V."/>
            <person name="Putnam N.H."/>
            <person name="Rash S."/>
            <person name="Rose J.K."/>
            <person name="Sakihama Y."/>
            <person name="Salamov A.A."/>
            <person name="Savidor A."/>
            <person name="Scheuring C.F."/>
            <person name="Smith B.M."/>
            <person name="Sobral B.W."/>
            <person name="Terry A."/>
            <person name="Torto-Alalibo T.A."/>
            <person name="Win J."/>
            <person name="Xu Z."/>
            <person name="Zhang H."/>
            <person name="Grigoriev I.V."/>
            <person name="Rokhsar D.S."/>
            <person name="Boore J.L."/>
        </authorList>
    </citation>
    <scope>NUCLEOTIDE SEQUENCE [LARGE SCALE GENOMIC DNA]</scope>
    <source>
        <strain evidence="2 3">P6497</strain>
    </source>
</reference>
<name>G4YM31_PHYSP</name>
<gene>
    <name evidence="2" type="ORF">PHYSODRAFT_321355</name>
</gene>
<accession>G4YM31</accession>
<evidence type="ECO:0000313" key="3">
    <source>
        <dbReference type="Proteomes" id="UP000002640"/>
    </source>
</evidence>
<keyword evidence="3" id="KW-1185">Reference proteome</keyword>
<feature type="chain" id="PRO_5003471394" evidence="1">
    <location>
        <begin position="22"/>
        <end position="443"/>
    </location>
</feature>
<sequence length="443" mass="48537">MIRRSLLAWTWASCLGGGVAGALRFAAYESQDEVLGGGSRLLTAVELETDGAAVWNKELVQLLISCQHGTLQLEQEVERSLVDTAFLCEDGDTQVKRSIGVLTTPQEAQQILSSIVYQPDANYRSAWTDPLPTTESGGNEVVRMQLLPVGIDAPRPSKDSCVAGDMVGVSTDEAEGGSAHEKKIFVKSVNDPQKVGRESTLELKYGGSSYPPDMLIREAIMAVEDMDMLIGGEINLDAFADIKVGSTIGIRAHNGVVYSVGDGIHMDANSEQQISTSDTHYLRSVMSNLRHIPNPDFNGIDEINFSTQGQTSTLYIYVQAKNDPPRLDFDLSEMNDWYKYPRMFLPSFQLDDPDKDQTFQVDIRVDNGTFFVEQMSTSVFDGVSVEFNSSSSSLRLTSGLARLNTLFQQRLVEILAITNSGDAAEVVHLHMALAPPLSRQNAL</sequence>
<keyword evidence="1" id="KW-0732">Signal</keyword>
<dbReference type="GeneID" id="20644631"/>
<dbReference type="InParanoid" id="G4YM31"/>
<dbReference type="AlphaFoldDB" id="G4YM31"/>
<dbReference type="KEGG" id="psoj:PHYSODRAFT_321355"/>
<dbReference type="RefSeq" id="XP_009514836.1">
    <property type="nucleotide sequence ID" value="XM_009516541.1"/>
</dbReference>
<feature type="signal peptide" evidence="1">
    <location>
        <begin position="1"/>
        <end position="21"/>
    </location>
</feature>
<evidence type="ECO:0000313" key="2">
    <source>
        <dbReference type="EMBL" id="EGZ27561.1"/>
    </source>
</evidence>
<dbReference type="EMBL" id="JH159151">
    <property type="protein sequence ID" value="EGZ27561.1"/>
    <property type="molecule type" value="Genomic_DNA"/>
</dbReference>
<proteinExistence type="predicted"/>